<dbReference type="InterPro" id="IPR036890">
    <property type="entry name" value="HATPase_C_sf"/>
</dbReference>
<evidence type="ECO:0000259" key="7">
    <source>
        <dbReference type="PROSITE" id="PS50885"/>
    </source>
</evidence>
<feature type="coiled-coil region" evidence="5">
    <location>
        <begin position="272"/>
        <end position="306"/>
    </location>
</feature>
<keyword evidence="3" id="KW-0808">Transferase</keyword>
<evidence type="ECO:0000313" key="8">
    <source>
        <dbReference type="EMBL" id="MBU9726564.1"/>
    </source>
</evidence>
<dbReference type="GO" id="GO:0016301">
    <property type="term" value="F:kinase activity"/>
    <property type="evidence" value="ECO:0007669"/>
    <property type="project" value="UniProtKB-KW"/>
</dbReference>
<evidence type="ECO:0000256" key="4">
    <source>
        <dbReference type="ARBA" id="ARBA00022777"/>
    </source>
</evidence>
<dbReference type="PANTHER" id="PTHR34220:SF7">
    <property type="entry name" value="SENSOR HISTIDINE KINASE YPDA"/>
    <property type="match status" value="1"/>
</dbReference>
<evidence type="ECO:0000256" key="1">
    <source>
        <dbReference type="ARBA" id="ARBA00004370"/>
    </source>
</evidence>
<dbReference type="InterPro" id="IPR050640">
    <property type="entry name" value="Bact_2-comp_sensor_kinase"/>
</dbReference>
<dbReference type="EMBL" id="JAHQCX010000006">
    <property type="protein sequence ID" value="MBU9726564.1"/>
    <property type="molecule type" value="Genomic_DNA"/>
</dbReference>
<evidence type="ECO:0000256" key="3">
    <source>
        <dbReference type="ARBA" id="ARBA00022679"/>
    </source>
</evidence>
<dbReference type="Pfam" id="PF02518">
    <property type="entry name" value="HATPase_c"/>
    <property type="match status" value="1"/>
</dbReference>
<proteinExistence type="predicted"/>
<evidence type="ECO:0000256" key="2">
    <source>
        <dbReference type="ARBA" id="ARBA00022553"/>
    </source>
</evidence>
<dbReference type="SUPFAM" id="SSF55874">
    <property type="entry name" value="ATPase domain of HSP90 chaperone/DNA topoisomerase II/histidine kinase"/>
    <property type="match status" value="1"/>
</dbReference>
<sequence length="519" mass="60635">MGYQMGHKRQYYISIRKRIIVLVLAVFTGILLLMLVQDSYRQKIDSEKDKLITLSNLFNDISLETDNCGNLIYKLVNGKLAQQKNFDYEQYGFIQEKMQYASEQLADMMNMENYNRSTIDLKYMISTYLQYASDTITAAKTDRYDEINSIYKKSEQTREFIREQLNVVYRDIQQNHRVSMEELEKYRRYIIYINVFTTISVGVFAWILFWILDRMITRPINILSEQMKGFSLTDGKPEATITFKEPENEIDYLNNTLSEMQERICNQYNITVENAELEKKLRAEKLRVIENEKRVKEAKFKSLQARINPHFLFNSINLISKMAYMEQARQTSEMMEALGEYLRYNLDHFDKIVTLEKEIENIGDYIAIQKIRFGNRISFSVDSDERIRDARIPCLVLQPLIENSIIHGVGMYTKDGIVQVRVGLEGENKVMVSVFDNGLGMEPEKLREIRNRAARLEPGEEDGSIGLSNVFGRLRLFFNNEVIIQVDSKKGRFTRIGICFPILKSREGEDGDVPHADRG</sequence>
<keyword evidence="2" id="KW-0597">Phosphoprotein</keyword>
<name>A0ABS6K7Q6_9FIRM</name>
<keyword evidence="4 8" id="KW-0418">Kinase</keyword>
<dbReference type="InterPro" id="IPR003594">
    <property type="entry name" value="HATPase_dom"/>
</dbReference>
<dbReference type="Proteomes" id="UP001314681">
    <property type="component" value="Unassembled WGS sequence"/>
</dbReference>
<dbReference type="Gene3D" id="3.30.565.10">
    <property type="entry name" value="Histidine kinase-like ATPase, C-terminal domain"/>
    <property type="match status" value="1"/>
</dbReference>
<keyword evidence="9" id="KW-1185">Reference proteome</keyword>
<evidence type="ECO:0000256" key="6">
    <source>
        <dbReference type="SAM" id="Phobius"/>
    </source>
</evidence>
<protein>
    <submittedName>
        <fullName evidence="8">Histidine kinase</fullName>
    </submittedName>
</protein>
<evidence type="ECO:0000313" key="9">
    <source>
        <dbReference type="Proteomes" id="UP001314681"/>
    </source>
</evidence>
<dbReference type="PROSITE" id="PS50885">
    <property type="entry name" value="HAMP"/>
    <property type="match status" value="1"/>
</dbReference>
<organism evidence="8 9">
    <name type="scientific">Diplocloster modestus</name>
    <dbReference type="NCBI Taxonomy" id="2850322"/>
    <lineage>
        <taxon>Bacteria</taxon>
        <taxon>Bacillati</taxon>
        <taxon>Bacillota</taxon>
        <taxon>Clostridia</taxon>
        <taxon>Lachnospirales</taxon>
        <taxon>Lachnospiraceae</taxon>
        <taxon>Diplocloster</taxon>
    </lineage>
</organism>
<dbReference type="RefSeq" id="WP_238726805.1">
    <property type="nucleotide sequence ID" value="NZ_JAHQCX010000006.1"/>
</dbReference>
<keyword evidence="6" id="KW-1133">Transmembrane helix</keyword>
<reference evidence="8 9" key="1">
    <citation type="submission" date="2021-06" db="EMBL/GenBank/DDBJ databases">
        <title>Description of novel taxa of the family Lachnospiraceae.</title>
        <authorList>
            <person name="Chaplin A.V."/>
            <person name="Sokolova S.R."/>
            <person name="Pikina A.P."/>
            <person name="Korzhanova M."/>
            <person name="Belova V."/>
            <person name="Korostin D."/>
            <person name="Efimov B.A."/>
        </authorList>
    </citation>
    <scope>NUCLEOTIDE SEQUENCE [LARGE SCALE GENOMIC DNA]</scope>
    <source>
        <strain evidence="8 9">ASD4241</strain>
    </source>
</reference>
<dbReference type="PANTHER" id="PTHR34220">
    <property type="entry name" value="SENSOR HISTIDINE KINASE YPDA"/>
    <property type="match status" value="1"/>
</dbReference>
<keyword evidence="5" id="KW-0175">Coiled coil</keyword>
<feature type="domain" description="HAMP" evidence="7">
    <location>
        <begin position="214"/>
        <end position="269"/>
    </location>
</feature>
<keyword evidence="6" id="KW-0472">Membrane</keyword>
<accession>A0ABS6K7Q6</accession>
<dbReference type="InterPro" id="IPR003660">
    <property type="entry name" value="HAMP_dom"/>
</dbReference>
<feature type="transmembrane region" description="Helical" evidence="6">
    <location>
        <begin position="19"/>
        <end position="36"/>
    </location>
</feature>
<feature type="transmembrane region" description="Helical" evidence="6">
    <location>
        <begin position="189"/>
        <end position="212"/>
    </location>
</feature>
<dbReference type="Gene3D" id="6.10.340.10">
    <property type="match status" value="1"/>
</dbReference>
<evidence type="ECO:0000256" key="5">
    <source>
        <dbReference type="SAM" id="Coils"/>
    </source>
</evidence>
<gene>
    <name evidence="8" type="ORF">KTH90_11115</name>
</gene>
<dbReference type="Pfam" id="PF06580">
    <property type="entry name" value="His_kinase"/>
    <property type="match status" value="1"/>
</dbReference>
<comment type="caution">
    <text evidence="8">The sequence shown here is derived from an EMBL/GenBank/DDBJ whole genome shotgun (WGS) entry which is preliminary data.</text>
</comment>
<keyword evidence="6" id="KW-0812">Transmembrane</keyword>
<dbReference type="InterPro" id="IPR010559">
    <property type="entry name" value="Sig_transdc_His_kin_internal"/>
</dbReference>
<comment type="subcellular location">
    <subcellularLocation>
        <location evidence="1">Membrane</location>
    </subcellularLocation>
</comment>